<protein>
    <submittedName>
        <fullName evidence="1">ACT domain-containing protein</fullName>
    </submittedName>
</protein>
<accession>A0A1I4S1D5</accession>
<dbReference type="AlphaFoldDB" id="A0A1I4S1D5"/>
<dbReference type="EMBL" id="FOUJ01000003">
    <property type="protein sequence ID" value="SFM58080.1"/>
    <property type="molecule type" value="Genomic_DNA"/>
</dbReference>
<dbReference type="RefSeq" id="WP_091936005.1">
    <property type="nucleotide sequence ID" value="NZ_FOUJ01000003.1"/>
</dbReference>
<dbReference type="STRING" id="487685.SAMN04488696_1701"/>
<evidence type="ECO:0000313" key="2">
    <source>
        <dbReference type="Proteomes" id="UP000198535"/>
    </source>
</evidence>
<proteinExistence type="predicted"/>
<sequence>MRVSMDIELKDIPGQLLLALRPVSEFKGNLISVVHHHEKRTPRGTIPVQVVFETKPDKLNDIIASLEESDISIVRIDEKRYFEHGAVILIGHIVHTDIQDTIDSIDNTGYAEIVDLNLSMPKINMPSSASLKIDAVSKEHLAQAIDILKDIAKKKDLLVIEPIKSELGAI</sequence>
<evidence type="ECO:0000313" key="1">
    <source>
        <dbReference type="EMBL" id="SFM58080.1"/>
    </source>
</evidence>
<reference evidence="2" key="1">
    <citation type="submission" date="2016-10" db="EMBL/GenBank/DDBJ databases">
        <authorList>
            <person name="Varghese N."/>
            <person name="Submissions S."/>
        </authorList>
    </citation>
    <scope>NUCLEOTIDE SEQUENCE [LARGE SCALE GENOMIC DNA]</scope>
    <source>
        <strain evidence="2">Mob M</strain>
    </source>
</reference>
<keyword evidence="2" id="KW-1185">Reference proteome</keyword>
<dbReference type="OrthoDB" id="60296at2157"/>
<dbReference type="CDD" id="cd04886">
    <property type="entry name" value="ACT_ThrD-II-like"/>
    <property type="match status" value="1"/>
</dbReference>
<gene>
    <name evidence="1" type="ORF">SAMN04488696_1701</name>
</gene>
<dbReference type="InterPro" id="IPR044561">
    <property type="entry name" value="ACT_ThrD-II-like"/>
</dbReference>
<name>A0A1I4S1D5_9EURY</name>
<organism evidence="1 2">
    <name type="scientific">Methanolobus profundi</name>
    <dbReference type="NCBI Taxonomy" id="487685"/>
    <lineage>
        <taxon>Archaea</taxon>
        <taxon>Methanobacteriati</taxon>
        <taxon>Methanobacteriota</taxon>
        <taxon>Stenosarchaea group</taxon>
        <taxon>Methanomicrobia</taxon>
        <taxon>Methanosarcinales</taxon>
        <taxon>Methanosarcinaceae</taxon>
        <taxon>Methanolobus</taxon>
    </lineage>
</organism>
<dbReference type="Proteomes" id="UP000198535">
    <property type="component" value="Unassembled WGS sequence"/>
</dbReference>